<evidence type="ECO:0000259" key="2">
    <source>
        <dbReference type="Pfam" id="PF05362"/>
    </source>
</evidence>
<dbReference type="InterPro" id="IPR020568">
    <property type="entry name" value="Ribosomal_Su5_D2-typ_SF"/>
</dbReference>
<dbReference type="GO" id="GO:0006508">
    <property type="term" value="P:proteolysis"/>
    <property type="evidence" value="ECO:0007669"/>
    <property type="project" value="InterPro"/>
</dbReference>
<name>M0GBG2_HALPT</name>
<evidence type="ECO:0000313" key="4">
    <source>
        <dbReference type="Proteomes" id="UP000011559"/>
    </source>
</evidence>
<comment type="caution">
    <text evidence="3">The sequence shown here is derived from an EMBL/GenBank/DDBJ whole genome shotgun (WGS) entry which is preliminary data.</text>
</comment>
<dbReference type="AlphaFoldDB" id="M0GBG2"/>
<protein>
    <recommendedName>
        <fullName evidence="2">Lon proteolytic domain-containing protein</fullName>
    </recommendedName>
</protein>
<dbReference type="Pfam" id="PF05362">
    <property type="entry name" value="Lon_C"/>
    <property type="match status" value="1"/>
</dbReference>
<evidence type="ECO:0000313" key="3">
    <source>
        <dbReference type="EMBL" id="ELZ68892.1"/>
    </source>
</evidence>
<dbReference type="PATRIC" id="fig|1227461.3.peg.2155"/>
<feature type="domain" description="Lon proteolytic" evidence="2">
    <location>
        <begin position="41"/>
        <end position="134"/>
    </location>
</feature>
<evidence type="ECO:0000256" key="1">
    <source>
        <dbReference type="ARBA" id="ARBA00004127"/>
    </source>
</evidence>
<comment type="subcellular location">
    <subcellularLocation>
        <location evidence="1">Endomembrane system</location>
        <topology evidence="1">Multi-pass membrane protein</topology>
    </subcellularLocation>
</comment>
<sequence length="156" mass="16601">MIPVTFEFTDGKGELFVNLDGIEVRHDLQLALREAIATAARLTDSSFGETATHVTFDPPTSGVLALRGKSWEAGLTVALVASLRRQSLTQETLITGVVDDEGALLPVGEIETKARAARAVGAQALIIPAGEPTEVTVQGLRTIRVRSISEALDRIP</sequence>
<organism evidence="3 4">
    <name type="scientific">Haloferax prahovense (strain DSM 18310 / JCM 13924 / TL6)</name>
    <dbReference type="NCBI Taxonomy" id="1227461"/>
    <lineage>
        <taxon>Archaea</taxon>
        <taxon>Methanobacteriati</taxon>
        <taxon>Methanobacteriota</taxon>
        <taxon>Stenosarchaea group</taxon>
        <taxon>Halobacteria</taxon>
        <taxon>Halobacteriales</taxon>
        <taxon>Haloferacaceae</taxon>
        <taxon>Haloferax</taxon>
    </lineage>
</organism>
<proteinExistence type="predicted"/>
<dbReference type="Gene3D" id="3.30.230.10">
    <property type="match status" value="1"/>
</dbReference>
<dbReference type="GO" id="GO:0004176">
    <property type="term" value="F:ATP-dependent peptidase activity"/>
    <property type="evidence" value="ECO:0007669"/>
    <property type="project" value="InterPro"/>
</dbReference>
<dbReference type="GO" id="GO:0012505">
    <property type="term" value="C:endomembrane system"/>
    <property type="evidence" value="ECO:0007669"/>
    <property type="project" value="UniProtKB-SubCell"/>
</dbReference>
<accession>M0GBG2</accession>
<keyword evidence="4" id="KW-1185">Reference proteome</keyword>
<dbReference type="InterPro" id="IPR008269">
    <property type="entry name" value="Lon_proteolytic"/>
</dbReference>
<dbReference type="SUPFAM" id="SSF54211">
    <property type="entry name" value="Ribosomal protein S5 domain 2-like"/>
    <property type="match status" value="1"/>
</dbReference>
<dbReference type="EMBL" id="AOLG01000031">
    <property type="protein sequence ID" value="ELZ68892.1"/>
    <property type="molecule type" value="Genomic_DNA"/>
</dbReference>
<reference evidence="3 4" key="1">
    <citation type="journal article" date="2014" name="PLoS Genet.">
        <title>Phylogenetically driven sequencing of extremely halophilic archaea reveals strategies for static and dynamic osmo-response.</title>
        <authorList>
            <person name="Becker E.A."/>
            <person name="Seitzer P.M."/>
            <person name="Tritt A."/>
            <person name="Larsen D."/>
            <person name="Krusor M."/>
            <person name="Yao A.I."/>
            <person name="Wu D."/>
            <person name="Madern D."/>
            <person name="Eisen J.A."/>
            <person name="Darling A.E."/>
            <person name="Facciotti M.T."/>
        </authorList>
    </citation>
    <scope>NUCLEOTIDE SEQUENCE [LARGE SCALE GENOMIC DNA]</scope>
    <source>
        <strain evidence="4">DSM 18310 / JCM 13924 / TL6</strain>
    </source>
</reference>
<dbReference type="InterPro" id="IPR014721">
    <property type="entry name" value="Ribsml_uS5_D2-typ_fold_subgr"/>
</dbReference>
<dbReference type="Proteomes" id="UP000011559">
    <property type="component" value="Unassembled WGS sequence"/>
</dbReference>
<dbReference type="GO" id="GO:0004252">
    <property type="term" value="F:serine-type endopeptidase activity"/>
    <property type="evidence" value="ECO:0007669"/>
    <property type="project" value="InterPro"/>
</dbReference>
<gene>
    <name evidence="3" type="ORF">C457_10791</name>
</gene>